<evidence type="ECO:0000256" key="1">
    <source>
        <dbReference type="SAM" id="MobiDB-lite"/>
    </source>
</evidence>
<protein>
    <submittedName>
        <fullName evidence="2">Uncharacterized protein</fullName>
    </submittedName>
</protein>
<proteinExistence type="predicted"/>
<name>A0ABQ1S208_9SPHN</name>
<feature type="region of interest" description="Disordered" evidence="1">
    <location>
        <begin position="51"/>
        <end position="81"/>
    </location>
</feature>
<dbReference type="EMBL" id="BMKL01000001">
    <property type="protein sequence ID" value="GGD88627.1"/>
    <property type="molecule type" value="Genomic_DNA"/>
</dbReference>
<accession>A0ABQ1S208</accession>
<evidence type="ECO:0000313" key="3">
    <source>
        <dbReference type="Proteomes" id="UP000619041"/>
    </source>
</evidence>
<keyword evidence="3" id="KW-1185">Reference proteome</keyword>
<dbReference type="Proteomes" id="UP000619041">
    <property type="component" value="Unassembled WGS sequence"/>
</dbReference>
<reference evidence="3" key="1">
    <citation type="journal article" date="2019" name="Int. J. Syst. Evol. Microbiol.">
        <title>The Global Catalogue of Microorganisms (GCM) 10K type strain sequencing project: providing services to taxonomists for standard genome sequencing and annotation.</title>
        <authorList>
            <consortium name="The Broad Institute Genomics Platform"/>
            <consortium name="The Broad Institute Genome Sequencing Center for Infectious Disease"/>
            <person name="Wu L."/>
            <person name="Ma J."/>
        </authorList>
    </citation>
    <scope>NUCLEOTIDE SEQUENCE [LARGE SCALE GENOMIC DNA]</scope>
    <source>
        <strain evidence="3">CGMCC 1.15959</strain>
    </source>
</reference>
<evidence type="ECO:0000313" key="2">
    <source>
        <dbReference type="EMBL" id="GGD88627.1"/>
    </source>
</evidence>
<organism evidence="2 3">
    <name type="scientific">Tsuneonella deserti</name>
    <dbReference type="NCBI Taxonomy" id="2035528"/>
    <lineage>
        <taxon>Bacteria</taxon>
        <taxon>Pseudomonadati</taxon>
        <taxon>Pseudomonadota</taxon>
        <taxon>Alphaproteobacteria</taxon>
        <taxon>Sphingomonadales</taxon>
        <taxon>Erythrobacteraceae</taxon>
        <taxon>Tsuneonella</taxon>
    </lineage>
</organism>
<sequence length="81" mass="8909">MLACAGARIAHFCSTCGSGPQSHEWTEDNFCSMKITQEVCNFAAKQERRGGMFRRGRGGGSWDGGDERAFRNGNDLYGRAE</sequence>
<comment type="caution">
    <text evidence="2">The sequence shown here is derived from an EMBL/GenBank/DDBJ whole genome shotgun (WGS) entry which is preliminary data.</text>
</comment>
<gene>
    <name evidence="2" type="ORF">GCM10011515_05380</name>
</gene>